<dbReference type="AlphaFoldDB" id="D2U3U2"/>
<dbReference type="EMBL" id="FN545263">
    <property type="protein sequence ID" value="CBA76094.1"/>
    <property type="molecule type" value="Genomic_DNA"/>
</dbReference>
<organism evidence="1">
    <name type="scientific">Arsenophonus nasoniae</name>
    <name type="common">son-killer infecting Nasonia vitripennis</name>
    <dbReference type="NCBI Taxonomy" id="638"/>
    <lineage>
        <taxon>Bacteria</taxon>
        <taxon>Pseudomonadati</taxon>
        <taxon>Pseudomonadota</taxon>
        <taxon>Gammaproteobacteria</taxon>
        <taxon>Enterobacterales</taxon>
        <taxon>Morganellaceae</taxon>
        <taxon>Arsenophonus</taxon>
    </lineage>
</organism>
<dbReference type="PANTHER" id="PTHR42637">
    <property type="entry name" value="TRNA-(MS[2]IO[6]A)-HYDROXYLASE"/>
    <property type="match status" value="1"/>
</dbReference>
<dbReference type="Gene3D" id="1.20.1260.10">
    <property type="match status" value="1"/>
</dbReference>
<dbReference type="SUPFAM" id="SSF47240">
    <property type="entry name" value="Ferritin-like"/>
    <property type="match status" value="1"/>
</dbReference>
<sequence length="42" mass="4797">MQQCHISHHEPNTLIDKLIIGAYIEARSCKRFAKLAPISKHP</sequence>
<dbReference type="InterPro" id="IPR012347">
    <property type="entry name" value="Ferritin-like"/>
</dbReference>
<proteinExistence type="predicted"/>
<evidence type="ECO:0000313" key="1">
    <source>
        <dbReference type="EMBL" id="CBA76094.1"/>
    </source>
</evidence>
<dbReference type="GO" id="GO:0045301">
    <property type="term" value="F:tRNA 2-(methylsulfanyl)-N(6)-isopentenyladenosine(37) hydroxylase activity"/>
    <property type="evidence" value="ECO:0007669"/>
    <property type="project" value="InterPro"/>
</dbReference>
<dbReference type="PANTHER" id="PTHR42637:SF1">
    <property type="entry name" value="TRNA 2-(METHYLSULFANYL)-N(6)-ISOPENTENYLADENOSINE(37) HYDROXYLASE"/>
    <property type="match status" value="1"/>
</dbReference>
<name>D2U3U2_9GAMM</name>
<gene>
    <name evidence="1" type="ORF">ARN_33330</name>
</gene>
<dbReference type="InterPro" id="IPR009078">
    <property type="entry name" value="Ferritin-like_SF"/>
</dbReference>
<reference evidence="1" key="1">
    <citation type="journal article" date="2010" name="Insect Mol. Biol.">
        <title>The draft genome sequence of Arsenophonus nasoniae, son-killer bacterium of Nasonia vitripennis, reveals genes associated with virulence and symbiosis.</title>
        <authorList>
            <person name="Wilkes T."/>
            <person name="Darby A.C."/>
            <person name="Choi J."/>
            <person name="Colborne J.K."/>
            <person name="Werren J.H."/>
            <person name="Hurst G.D.D."/>
        </authorList>
    </citation>
    <scope>NUCLEOTIDE SEQUENCE</scope>
</reference>
<dbReference type="InterPro" id="IPR010386">
    <property type="entry name" value="tRNA-Hydrxlase_MiaE"/>
</dbReference>
<protein>
    <submittedName>
        <fullName evidence="1">tRNA-(MS[2]IO[6]A)-hydroxylase</fullName>
    </submittedName>
</protein>
<dbReference type="Pfam" id="PF06175">
    <property type="entry name" value="MiaE"/>
    <property type="match status" value="1"/>
</dbReference>
<accession>D2U3U2</accession>
<dbReference type="GO" id="GO:0006400">
    <property type="term" value="P:tRNA modification"/>
    <property type="evidence" value="ECO:0007669"/>
    <property type="project" value="InterPro"/>
</dbReference>